<organism evidence="2 3">
    <name type="scientific">Byssothecium circinans</name>
    <dbReference type="NCBI Taxonomy" id="147558"/>
    <lineage>
        <taxon>Eukaryota</taxon>
        <taxon>Fungi</taxon>
        <taxon>Dikarya</taxon>
        <taxon>Ascomycota</taxon>
        <taxon>Pezizomycotina</taxon>
        <taxon>Dothideomycetes</taxon>
        <taxon>Pleosporomycetidae</taxon>
        <taxon>Pleosporales</taxon>
        <taxon>Massarineae</taxon>
        <taxon>Massarinaceae</taxon>
        <taxon>Byssothecium</taxon>
    </lineage>
</organism>
<feature type="chain" id="PRO_5025346947" evidence="1">
    <location>
        <begin position="16"/>
        <end position="178"/>
    </location>
</feature>
<name>A0A6A5UIR8_9PLEO</name>
<proteinExistence type="predicted"/>
<reference evidence="2" key="1">
    <citation type="journal article" date="2020" name="Stud. Mycol.">
        <title>101 Dothideomycetes genomes: a test case for predicting lifestyles and emergence of pathogens.</title>
        <authorList>
            <person name="Haridas S."/>
            <person name="Albert R."/>
            <person name="Binder M."/>
            <person name="Bloem J."/>
            <person name="Labutti K."/>
            <person name="Salamov A."/>
            <person name="Andreopoulos B."/>
            <person name="Baker S."/>
            <person name="Barry K."/>
            <person name="Bills G."/>
            <person name="Bluhm B."/>
            <person name="Cannon C."/>
            <person name="Castanera R."/>
            <person name="Culley D."/>
            <person name="Daum C."/>
            <person name="Ezra D."/>
            <person name="Gonzalez J."/>
            <person name="Henrissat B."/>
            <person name="Kuo A."/>
            <person name="Liang C."/>
            <person name="Lipzen A."/>
            <person name="Lutzoni F."/>
            <person name="Magnuson J."/>
            <person name="Mondo S."/>
            <person name="Nolan M."/>
            <person name="Ohm R."/>
            <person name="Pangilinan J."/>
            <person name="Park H.-J."/>
            <person name="Ramirez L."/>
            <person name="Alfaro M."/>
            <person name="Sun H."/>
            <person name="Tritt A."/>
            <person name="Yoshinaga Y."/>
            <person name="Zwiers L.-H."/>
            <person name="Turgeon B."/>
            <person name="Goodwin S."/>
            <person name="Spatafora J."/>
            <person name="Crous P."/>
            <person name="Grigoriev I."/>
        </authorList>
    </citation>
    <scope>NUCLEOTIDE SEQUENCE</scope>
    <source>
        <strain evidence="2">CBS 675.92</strain>
    </source>
</reference>
<evidence type="ECO:0000313" key="3">
    <source>
        <dbReference type="Proteomes" id="UP000800035"/>
    </source>
</evidence>
<evidence type="ECO:0000313" key="2">
    <source>
        <dbReference type="EMBL" id="KAF1960957.1"/>
    </source>
</evidence>
<dbReference type="AlphaFoldDB" id="A0A6A5UIR8"/>
<dbReference type="Proteomes" id="UP000800035">
    <property type="component" value="Unassembled WGS sequence"/>
</dbReference>
<accession>A0A6A5UIR8</accession>
<dbReference type="EMBL" id="ML976982">
    <property type="protein sequence ID" value="KAF1960957.1"/>
    <property type="molecule type" value="Genomic_DNA"/>
</dbReference>
<keyword evidence="1" id="KW-0732">Signal</keyword>
<protein>
    <submittedName>
        <fullName evidence="2">Uncharacterized protein</fullName>
    </submittedName>
</protein>
<sequence length="178" mass="19882">MKMLFKLILFAAAAALVVPFKGMSRLVNAIAPTIDHSLYAVIDAAEPLSKRDLETWIFRAEITEACIPTFNIRAVVSQFKNPAQREYPGEDVLVYNATHFGGTTGIFLEDKKVNLGPINDTDSSLSFWSGVCPRSQQNSECGRCKVVNVIPDLENINGHIDCEKNKNRKRVFNCFIML</sequence>
<evidence type="ECO:0000256" key="1">
    <source>
        <dbReference type="SAM" id="SignalP"/>
    </source>
</evidence>
<keyword evidence="3" id="KW-1185">Reference proteome</keyword>
<gene>
    <name evidence="2" type="ORF">CC80DRAFT_268867</name>
</gene>
<feature type="signal peptide" evidence="1">
    <location>
        <begin position="1"/>
        <end position="15"/>
    </location>
</feature>